<feature type="modified residue" description="4-aspartylphosphate" evidence="4">
    <location>
        <position position="634"/>
    </location>
</feature>
<dbReference type="InterPro" id="IPR005467">
    <property type="entry name" value="His_kinase_dom"/>
</dbReference>
<dbReference type="GO" id="GO:0000155">
    <property type="term" value="F:phosphorelay sensor kinase activity"/>
    <property type="evidence" value="ECO:0007669"/>
    <property type="project" value="InterPro"/>
</dbReference>
<name>A0A5B9W387_9BACT</name>
<dbReference type="SMART" id="SM00387">
    <property type="entry name" value="HATPase_c"/>
    <property type="match status" value="1"/>
</dbReference>
<evidence type="ECO:0000313" key="9">
    <source>
        <dbReference type="Proteomes" id="UP000324233"/>
    </source>
</evidence>
<evidence type="ECO:0000256" key="1">
    <source>
        <dbReference type="ARBA" id="ARBA00000085"/>
    </source>
</evidence>
<dbReference type="CDD" id="cd16922">
    <property type="entry name" value="HATPase_EvgS-ArcB-TorS-like"/>
    <property type="match status" value="1"/>
</dbReference>
<keyword evidence="9" id="KW-1185">Reference proteome</keyword>
<feature type="domain" description="Response regulatory" evidence="7">
    <location>
        <begin position="464"/>
        <end position="577"/>
    </location>
</feature>
<dbReference type="Proteomes" id="UP000324233">
    <property type="component" value="Chromosome"/>
</dbReference>
<dbReference type="OrthoDB" id="9762493at2"/>
<dbReference type="Pfam" id="PF00072">
    <property type="entry name" value="Response_reg"/>
    <property type="match status" value="2"/>
</dbReference>
<dbReference type="KEGG" id="agv:OJF2_30650"/>
<dbReference type="SMART" id="SM00448">
    <property type="entry name" value="REC"/>
    <property type="match status" value="2"/>
</dbReference>
<dbReference type="Gene3D" id="1.10.287.130">
    <property type="match status" value="1"/>
</dbReference>
<reference evidence="8 9" key="1">
    <citation type="submission" date="2019-08" db="EMBL/GenBank/DDBJ databases">
        <title>Deep-cultivation of Planctomycetes and their phenomic and genomic characterization uncovers novel biology.</title>
        <authorList>
            <person name="Wiegand S."/>
            <person name="Jogler M."/>
            <person name="Boedeker C."/>
            <person name="Pinto D."/>
            <person name="Vollmers J."/>
            <person name="Rivas-Marin E."/>
            <person name="Kohn T."/>
            <person name="Peeters S.H."/>
            <person name="Heuer A."/>
            <person name="Rast P."/>
            <person name="Oberbeckmann S."/>
            <person name="Bunk B."/>
            <person name="Jeske O."/>
            <person name="Meyerdierks A."/>
            <person name="Storesund J.E."/>
            <person name="Kallscheuer N."/>
            <person name="Luecker S."/>
            <person name="Lage O.M."/>
            <person name="Pohl T."/>
            <person name="Merkel B.J."/>
            <person name="Hornburger P."/>
            <person name="Mueller R.-W."/>
            <person name="Bruemmer F."/>
            <person name="Labrenz M."/>
            <person name="Spormann A.M."/>
            <person name="Op den Camp H."/>
            <person name="Overmann J."/>
            <person name="Amann R."/>
            <person name="Jetten M.S.M."/>
            <person name="Mascher T."/>
            <person name="Medema M.H."/>
            <person name="Devos D.P."/>
            <person name="Kaster A.-K."/>
            <person name="Ovreas L."/>
            <person name="Rohde M."/>
            <person name="Galperin M.Y."/>
            <person name="Jogler C."/>
        </authorList>
    </citation>
    <scope>NUCLEOTIDE SEQUENCE [LARGE SCALE GENOMIC DNA]</scope>
    <source>
        <strain evidence="8 9">OJF2</strain>
    </source>
</reference>
<dbReference type="SMART" id="SM00388">
    <property type="entry name" value="HisKA"/>
    <property type="match status" value="1"/>
</dbReference>
<proteinExistence type="predicted"/>
<dbReference type="Gene3D" id="3.40.50.2300">
    <property type="match status" value="2"/>
</dbReference>
<evidence type="ECO:0000256" key="5">
    <source>
        <dbReference type="SAM" id="Coils"/>
    </source>
</evidence>
<dbReference type="Gene3D" id="3.30.565.10">
    <property type="entry name" value="Histidine kinase-like ATPase, C-terminal domain"/>
    <property type="match status" value="1"/>
</dbReference>
<evidence type="ECO:0000259" key="6">
    <source>
        <dbReference type="PROSITE" id="PS50109"/>
    </source>
</evidence>
<dbReference type="SUPFAM" id="SSF52172">
    <property type="entry name" value="CheY-like"/>
    <property type="match status" value="2"/>
</dbReference>
<dbReference type="InterPro" id="IPR011006">
    <property type="entry name" value="CheY-like_superfamily"/>
</dbReference>
<keyword evidence="3 4" id="KW-0597">Phosphoprotein</keyword>
<feature type="domain" description="Response regulatory" evidence="7">
    <location>
        <begin position="584"/>
        <end position="701"/>
    </location>
</feature>
<evidence type="ECO:0000313" key="8">
    <source>
        <dbReference type="EMBL" id="QEH34525.1"/>
    </source>
</evidence>
<evidence type="ECO:0000256" key="2">
    <source>
        <dbReference type="ARBA" id="ARBA00012438"/>
    </source>
</evidence>
<accession>A0A5B9W387</accession>
<evidence type="ECO:0000256" key="4">
    <source>
        <dbReference type="PROSITE-ProRule" id="PRU00169"/>
    </source>
</evidence>
<keyword evidence="5" id="KW-0175">Coiled coil</keyword>
<dbReference type="PROSITE" id="PS50109">
    <property type="entry name" value="HIS_KIN"/>
    <property type="match status" value="1"/>
</dbReference>
<organism evidence="8 9">
    <name type="scientific">Aquisphaera giovannonii</name>
    <dbReference type="NCBI Taxonomy" id="406548"/>
    <lineage>
        <taxon>Bacteria</taxon>
        <taxon>Pseudomonadati</taxon>
        <taxon>Planctomycetota</taxon>
        <taxon>Planctomycetia</taxon>
        <taxon>Isosphaerales</taxon>
        <taxon>Isosphaeraceae</taxon>
        <taxon>Aquisphaera</taxon>
    </lineage>
</organism>
<dbReference type="InterPro" id="IPR003594">
    <property type="entry name" value="HATPase_dom"/>
</dbReference>
<evidence type="ECO:0000259" key="7">
    <source>
        <dbReference type="PROSITE" id="PS50110"/>
    </source>
</evidence>
<dbReference type="InterPro" id="IPR036097">
    <property type="entry name" value="HisK_dim/P_sf"/>
</dbReference>
<dbReference type="PROSITE" id="PS50110">
    <property type="entry name" value="RESPONSE_REGULATORY"/>
    <property type="match status" value="2"/>
</dbReference>
<protein>
    <recommendedName>
        <fullName evidence="2">histidine kinase</fullName>
        <ecNumber evidence="2">2.7.13.3</ecNumber>
    </recommendedName>
</protein>
<dbReference type="InterPro" id="IPR004358">
    <property type="entry name" value="Sig_transdc_His_kin-like_C"/>
</dbReference>
<feature type="modified residue" description="4-aspartylphosphate" evidence="4">
    <location>
        <position position="513"/>
    </location>
</feature>
<sequence>MNMRILSIEIRQEADVVLARQRARQVSELLGFPLLDQTRIGTATSEVARSAFQFSRGGRAEFFVEQGKPPSLVVRIVARAPGPADSRAGLGGEASELEGQAPGVRRLMDRFQVEASPGGGATVAMAKALPGRRGPLSPQELERIAAELSGRSPRSMLDELQYQNQELIQALQELRDRQAEIMALHRDELEETNRGVVALYAELDENAKVLRRISDLKSRFLSNMSHEFRSPVNTILTLTSFLLEGSDGALNEEQSRQVTYIRKAADGLHALVNDLLDLAKVEAGKAVVRPRSFEVGPLFESLRGVIRPLLSRPDVALVFEAPFGVGPLQTDEGKLAQILQNFLSNAAKFTERGEIRVAARAGPGDTVLFSVADTGVGIAPADRERIFEEFGQVENPLQGRVKGTGLGLPLSRKLAELLGGNISVKSEPGVGSTFFAVIPRVYREPGEEPARPDGRWEPDPGLLPLLVVEDDPVDMLLYEKVLKGSEFQVLPARSLDEARKAMRRVRPVAIILDILLEAESGWTLLTELKSQPATRDVPVLVLTHVDGQERALTLGAADFALKPVDQAWLLERLGALGAKRDVRTVLIIDDSEADRRRLRECLAACGPYRTLEADGGERGLAAAVAGRPDVIFLDLVMPDMTGLEVMDRLGQDPATSGIPIIINTAKYLDEGERKRLGGVASAILEKTAETGPAASGSIRAALARAGIGQHASTAPSEA</sequence>
<dbReference type="CDD" id="cd00082">
    <property type="entry name" value="HisKA"/>
    <property type="match status" value="1"/>
</dbReference>
<dbReference type="SUPFAM" id="SSF47384">
    <property type="entry name" value="Homodimeric domain of signal transducing histidine kinase"/>
    <property type="match status" value="1"/>
</dbReference>
<feature type="coiled-coil region" evidence="5">
    <location>
        <begin position="157"/>
        <end position="206"/>
    </location>
</feature>
<feature type="domain" description="Histidine kinase" evidence="6">
    <location>
        <begin position="223"/>
        <end position="442"/>
    </location>
</feature>
<dbReference type="EMBL" id="CP042997">
    <property type="protein sequence ID" value="QEH34525.1"/>
    <property type="molecule type" value="Genomic_DNA"/>
</dbReference>
<comment type="catalytic activity">
    <reaction evidence="1">
        <text>ATP + protein L-histidine = ADP + protein N-phospho-L-histidine.</text>
        <dbReference type="EC" id="2.7.13.3"/>
    </reaction>
</comment>
<dbReference type="Pfam" id="PF02518">
    <property type="entry name" value="HATPase_c"/>
    <property type="match status" value="1"/>
</dbReference>
<dbReference type="SUPFAM" id="SSF55874">
    <property type="entry name" value="ATPase domain of HSP90 chaperone/DNA topoisomerase II/histidine kinase"/>
    <property type="match status" value="1"/>
</dbReference>
<evidence type="ECO:0000256" key="3">
    <source>
        <dbReference type="ARBA" id="ARBA00022553"/>
    </source>
</evidence>
<dbReference type="PANTHER" id="PTHR43547">
    <property type="entry name" value="TWO-COMPONENT HISTIDINE KINASE"/>
    <property type="match status" value="1"/>
</dbReference>
<dbReference type="InterPro" id="IPR001789">
    <property type="entry name" value="Sig_transdc_resp-reg_receiver"/>
</dbReference>
<dbReference type="InterPro" id="IPR003661">
    <property type="entry name" value="HisK_dim/P_dom"/>
</dbReference>
<dbReference type="AlphaFoldDB" id="A0A5B9W387"/>
<dbReference type="EC" id="2.7.13.3" evidence="2"/>
<dbReference type="Pfam" id="PF00512">
    <property type="entry name" value="HisKA"/>
    <property type="match status" value="1"/>
</dbReference>
<keyword evidence="8" id="KW-0808">Transferase</keyword>
<dbReference type="PRINTS" id="PR00344">
    <property type="entry name" value="BCTRLSENSOR"/>
</dbReference>
<dbReference type="PANTHER" id="PTHR43547:SF2">
    <property type="entry name" value="HYBRID SIGNAL TRANSDUCTION HISTIDINE KINASE C"/>
    <property type="match status" value="1"/>
</dbReference>
<gene>
    <name evidence="8" type="primary">luxQ_4</name>
    <name evidence="8" type="ORF">OJF2_30650</name>
</gene>
<dbReference type="InterPro" id="IPR036890">
    <property type="entry name" value="HATPase_C_sf"/>
</dbReference>
<keyword evidence="8" id="KW-0418">Kinase</keyword>